<reference evidence="3" key="2">
    <citation type="submission" date="2013-12" db="EMBL/GenBank/DDBJ databases">
        <title>Evolution of pathogenesis and genome organization in the Tremellales.</title>
        <authorList>
            <person name="Cuomo C."/>
            <person name="Litvintseva A."/>
            <person name="Heitman J."/>
            <person name="Chen Y."/>
            <person name="Sun S."/>
            <person name="Springer D."/>
            <person name="Dromer F."/>
            <person name="Young S."/>
            <person name="Zeng Q."/>
            <person name="Chapman S."/>
            <person name="Gujja S."/>
            <person name="Saif S."/>
            <person name="Birren B."/>
        </authorList>
    </citation>
    <scope>NUCLEOTIDE SEQUENCE [LARGE SCALE GENOMIC DNA]</scope>
    <source>
        <strain evidence="3">BCC8398</strain>
    </source>
</reference>
<keyword evidence="3" id="KW-1185">Reference proteome</keyword>
<organism evidence="2 3">
    <name type="scientific">Kwoniella heveanensis BCC8398</name>
    <dbReference type="NCBI Taxonomy" id="1296120"/>
    <lineage>
        <taxon>Eukaryota</taxon>
        <taxon>Fungi</taxon>
        <taxon>Dikarya</taxon>
        <taxon>Basidiomycota</taxon>
        <taxon>Agaricomycotina</taxon>
        <taxon>Tremellomycetes</taxon>
        <taxon>Tremellales</taxon>
        <taxon>Cryptococcaceae</taxon>
        <taxon>Kwoniella</taxon>
    </lineage>
</organism>
<proteinExistence type="predicted"/>
<dbReference type="AlphaFoldDB" id="A0A1B9GMG0"/>
<feature type="compositionally biased region" description="Polar residues" evidence="1">
    <location>
        <begin position="68"/>
        <end position="88"/>
    </location>
</feature>
<reference evidence="2 3" key="1">
    <citation type="submission" date="2013-07" db="EMBL/GenBank/DDBJ databases">
        <title>The Genome Sequence of Cryptococcus heveanensis BCC8398.</title>
        <authorList>
            <consortium name="The Broad Institute Genome Sequencing Platform"/>
            <person name="Cuomo C."/>
            <person name="Litvintseva A."/>
            <person name="Chen Y."/>
            <person name="Heitman J."/>
            <person name="Sun S."/>
            <person name="Springer D."/>
            <person name="Dromer F."/>
            <person name="Young S.K."/>
            <person name="Zeng Q."/>
            <person name="Gargeya S."/>
            <person name="Fitzgerald M."/>
            <person name="Abouelleil A."/>
            <person name="Alvarado L."/>
            <person name="Berlin A.M."/>
            <person name="Chapman S.B."/>
            <person name="Dewar J."/>
            <person name="Goldberg J."/>
            <person name="Griggs A."/>
            <person name="Gujja S."/>
            <person name="Hansen M."/>
            <person name="Howarth C."/>
            <person name="Imamovic A."/>
            <person name="Larimer J."/>
            <person name="McCowan C."/>
            <person name="Murphy C."/>
            <person name="Pearson M."/>
            <person name="Priest M."/>
            <person name="Roberts A."/>
            <person name="Saif S."/>
            <person name="Shea T."/>
            <person name="Sykes S."/>
            <person name="Wortman J."/>
            <person name="Nusbaum C."/>
            <person name="Birren B."/>
        </authorList>
    </citation>
    <scope>NUCLEOTIDE SEQUENCE [LARGE SCALE GENOMIC DNA]</scope>
    <source>
        <strain evidence="2 3">BCC8398</strain>
    </source>
</reference>
<gene>
    <name evidence="2" type="ORF">I316_06085</name>
</gene>
<dbReference type="EMBL" id="KI669510">
    <property type="protein sequence ID" value="OCF32171.1"/>
    <property type="molecule type" value="Genomic_DNA"/>
</dbReference>
<feature type="region of interest" description="Disordered" evidence="1">
    <location>
        <begin position="1"/>
        <end position="38"/>
    </location>
</feature>
<feature type="region of interest" description="Disordered" evidence="1">
    <location>
        <begin position="68"/>
        <end position="127"/>
    </location>
</feature>
<feature type="compositionally biased region" description="Polar residues" evidence="1">
    <location>
        <begin position="112"/>
        <end position="126"/>
    </location>
</feature>
<evidence type="ECO:0000313" key="2">
    <source>
        <dbReference type="EMBL" id="OCF32171.1"/>
    </source>
</evidence>
<evidence type="ECO:0000313" key="3">
    <source>
        <dbReference type="Proteomes" id="UP000092666"/>
    </source>
</evidence>
<accession>A0A1B9GMG0</accession>
<name>A0A1B9GMG0_9TREE</name>
<feature type="compositionally biased region" description="Low complexity" evidence="1">
    <location>
        <begin position="89"/>
        <end position="105"/>
    </location>
</feature>
<sequence>MSSNDQPSTVPAVSSLGGEDTTVAATDQPYKFDIQPDPSAASDLNTAVGVAIESHRFDIRSNSTAGDQITTVSVPGRSGTTETAVSDQGTAVTRATARAPADAGSAGEGSSEDQGTVTEPWTSNLPSGVADQIRHSIKAEKWYRHNLHTKNWIVTLARTPSHDLDEDGKRINMTVTEKETIKLLLSCRDKTCSHHESKYQDQTYLDDLLRYTHKPVYDQIEKNSKAYGQYYCDEHLAQRRADQTGTKSLPEVRFKEVRPCDAEYTVCKSSQFEAEATVYGVSDWGGPAEQEAENASDVQMQRQGRHLARKATGRHLGRQNAILVLERSRRRVRTLLRRALDRAPMAGASRIVPP</sequence>
<evidence type="ECO:0000256" key="1">
    <source>
        <dbReference type="SAM" id="MobiDB-lite"/>
    </source>
</evidence>
<protein>
    <submittedName>
        <fullName evidence="2">Uncharacterized protein</fullName>
    </submittedName>
</protein>
<feature type="compositionally biased region" description="Polar residues" evidence="1">
    <location>
        <begin position="1"/>
        <end position="12"/>
    </location>
</feature>
<dbReference type="Proteomes" id="UP000092666">
    <property type="component" value="Unassembled WGS sequence"/>
</dbReference>